<dbReference type="InterPro" id="IPR029069">
    <property type="entry name" value="HotDog_dom_sf"/>
</dbReference>
<gene>
    <name evidence="1" type="ORF">GX50_08563</name>
</gene>
<comment type="caution">
    <text evidence="1">The sequence shown here is derived from an EMBL/GenBank/DDBJ whole genome shotgun (WGS) entry which is preliminary data.</text>
</comment>
<organism evidence="1 2">
    <name type="scientific">[Emmonsia] crescens</name>
    <dbReference type="NCBI Taxonomy" id="73230"/>
    <lineage>
        <taxon>Eukaryota</taxon>
        <taxon>Fungi</taxon>
        <taxon>Dikarya</taxon>
        <taxon>Ascomycota</taxon>
        <taxon>Pezizomycotina</taxon>
        <taxon>Eurotiomycetes</taxon>
        <taxon>Eurotiomycetidae</taxon>
        <taxon>Onygenales</taxon>
        <taxon>Ajellomycetaceae</taxon>
        <taxon>Emergomyces</taxon>
    </lineage>
</organism>
<dbReference type="SUPFAM" id="SSF54637">
    <property type="entry name" value="Thioesterase/thiol ester dehydrase-isomerase"/>
    <property type="match status" value="1"/>
</dbReference>
<dbReference type="Proteomes" id="UP000226031">
    <property type="component" value="Unassembled WGS sequence"/>
</dbReference>
<sequence length="227" mass="25513">MTGDNLASPTSARLADSSYHSPYARTGAPRPHPNTDPYATLRGSALSTLEAMGFDPTTMIEHGVLWAEHQDPYGHVMQAQYMAFLGACFWRVMESYDEFLSKEELDGMIHAKTVLPLVRKYELDIRRQVKYPDALIAAYRQDRIEPTRNSGTTVLFSLKQQAIVAEVKGSTTYMDAKTGRPVDIRSLGGSFPALYEGFTKKSERAKLLKEKWDKEHPRPSKNAKAKI</sequence>
<protein>
    <submittedName>
        <fullName evidence="1">Uncharacterized protein</fullName>
    </submittedName>
</protein>
<evidence type="ECO:0000313" key="2">
    <source>
        <dbReference type="Proteomes" id="UP000226031"/>
    </source>
</evidence>
<dbReference type="EMBL" id="PDND01000335">
    <property type="protein sequence ID" value="PGH28694.1"/>
    <property type="molecule type" value="Genomic_DNA"/>
</dbReference>
<reference evidence="1 2" key="1">
    <citation type="submission" date="2017-10" db="EMBL/GenBank/DDBJ databases">
        <title>Comparative genomics in systemic dimorphic fungi from Ajellomycetaceae.</title>
        <authorList>
            <person name="Munoz J.F."/>
            <person name="Mcewen J.G."/>
            <person name="Clay O.K."/>
            <person name="Cuomo C.A."/>
        </authorList>
    </citation>
    <scope>NUCLEOTIDE SEQUENCE [LARGE SCALE GENOMIC DNA]</scope>
    <source>
        <strain evidence="1 2">UAMH4076</strain>
    </source>
</reference>
<accession>A0A2B7YX78</accession>
<dbReference type="AlphaFoldDB" id="A0A2B7YX78"/>
<dbReference type="Gene3D" id="3.10.129.10">
    <property type="entry name" value="Hotdog Thioesterase"/>
    <property type="match status" value="1"/>
</dbReference>
<dbReference type="Pfam" id="PF13279">
    <property type="entry name" value="4HBT_2"/>
    <property type="match status" value="1"/>
</dbReference>
<keyword evidence="2" id="KW-1185">Reference proteome</keyword>
<evidence type="ECO:0000313" key="1">
    <source>
        <dbReference type="EMBL" id="PGH28694.1"/>
    </source>
</evidence>
<name>A0A2B7YX78_9EURO</name>
<dbReference type="VEuPathDB" id="FungiDB:EMCG_07269"/>
<proteinExistence type="predicted"/>